<dbReference type="InterPro" id="IPR050834">
    <property type="entry name" value="Glycosyltransf_2"/>
</dbReference>
<dbReference type="EMBL" id="BAABDQ010000019">
    <property type="protein sequence ID" value="GAA3581204.1"/>
    <property type="molecule type" value="Genomic_DNA"/>
</dbReference>
<feature type="region of interest" description="Disordered" evidence="1">
    <location>
        <begin position="171"/>
        <end position="230"/>
    </location>
</feature>
<proteinExistence type="predicted"/>
<evidence type="ECO:0000256" key="1">
    <source>
        <dbReference type="SAM" id="MobiDB-lite"/>
    </source>
</evidence>
<feature type="domain" description="Glycosyltransferase 2-like" evidence="2">
    <location>
        <begin position="453"/>
        <end position="608"/>
    </location>
</feature>
<protein>
    <recommendedName>
        <fullName evidence="2">Glycosyltransferase 2-like domain-containing protein</fullName>
    </recommendedName>
</protein>
<gene>
    <name evidence="3" type="ORF">GCM10022419_073400</name>
</gene>
<keyword evidence="4" id="KW-1185">Reference proteome</keyword>
<organism evidence="3 4">
    <name type="scientific">Nonomuraea rosea</name>
    <dbReference type="NCBI Taxonomy" id="638574"/>
    <lineage>
        <taxon>Bacteria</taxon>
        <taxon>Bacillati</taxon>
        <taxon>Actinomycetota</taxon>
        <taxon>Actinomycetes</taxon>
        <taxon>Streptosporangiales</taxon>
        <taxon>Streptosporangiaceae</taxon>
        <taxon>Nonomuraea</taxon>
    </lineage>
</organism>
<dbReference type="Pfam" id="PF00535">
    <property type="entry name" value="Glycos_transf_2"/>
    <property type="match status" value="1"/>
</dbReference>
<dbReference type="PANTHER" id="PTHR43685">
    <property type="entry name" value="GLYCOSYLTRANSFERASE"/>
    <property type="match status" value="1"/>
</dbReference>
<dbReference type="InterPro" id="IPR001173">
    <property type="entry name" value="Glyco_trans_2-like"/>
</dbReference>
<reference evidence="4" key="1">
    <citation type="journal article" date="2019" name="Int. J. Syst. Evol. Microbiol.">
        <title>The Global Catalogue of Microorganisms (GCM) 10K type strain sequencing project: providing services to taxonomists for standard genome sequencing and annotation.</title>
        <authorList>
            <consortium name="The Broad Institute Genomics Platform"/>
            <consortium name="The Broad Institute Genome Sequencing Center for Infectious Disease"/>
            <person name="Wu L."/>
            <person name="Ma J."/>
        </authorList>
    </citation>
    <scope>NUCLEOTIDE SEQUENCE [LARGE SCALE GENOMIC DNA]</scope>
    <source>
        <strain evidence="4">JCM 17326</strain>
    </source>
</reference>
<dbReference type="Gene3D" id="3.90.550.10">
    <property type="entry name" value="Spore Coat Polysaccharide Biosynthesis Protein SpsA, Chain A"/>
    <property type="match status" value="1"/>
</dbReference>
<dbReference type="RefSeq" id="WP_345569090.1">
    <property type="nucleotide sequence ID" value="NZ_BAABDQ010000019.1"/>
</dbReference>
<evidence type="ECO:0000259" key="2">
    <source>
        <dbReference type="Pfam" id="PF00535"/>
    </source>
</evidence>
<dbReference type="SUPFAM" id="SSF53448">
    <property type="entry name" value="Nucleotide-diphospho-sugar transferases"/>
    <property type="match status" value="1"/>
</dbReference>
<comment type="caution">
    <text evidence="3">The sequence shown here is derived from an EMBL/GenBank/DDBJ whole genome shotgun (WGS) entry which is preliminary data.</text>
</comment>
<sequence length="675" mass="71986">MIRELLAELRGAPVFLAGIDDIEPVYAGAGGRASVIDLDRDLLEPPAAVERAREVLVLARTPADLRRIATLHKLLPEAERVVVAVLDTPASHPAPVPTPTPAHRWRSLTDLRVYQPKNRVWVVDARFSGPTPAGRTVAATARAFAGHRLDVIAAPAAAIAGVGAAAWRPGDPNATPAEVTGPVPERVGAPGSDMVLRTLDHTSDESSSEATAGNADGSETADVPAPAADGNLVFGWGADGESVEWAGDQTPIERPALAAASWERLGRPGMADSPLADPDVLGEPSMVPPVDERMVNPQGFITTPSRGTASLAERDGRWSVLLDGKVVTSFAESGGVTDAEVSRLRQIRGVEVDWHHAHSGPLAAVRVLAGLATAGVPLVADAVPRWAGALGEEIIGLIELRPDISDDLRREEHSIRLRRAALRIHGVAARWEQLGAPAPAPPLTSVLLATRRTDMVAFALDQIARQRGVQLEVILALHGVPQGHPDVAAAIAGFEGPLTVFEADRQAVFGEVLNEAAARASGSFLLKMDDDDWYGPDFLADLLLAHSYSGAQVVGTVPEFVYLSSIDVTVHRRQVTEQITSFVAGGTILVERSAFQAVGGFRPLRRSVDTQFQEALQAAGGQIYRTHGLGYILRRGPAANHTWQEPIGTFLQRNRQQWRGFRPNALMAMDGLLHP</sequence>
<dbReference type="PANTHER" id="PTHR43685:SF2">
    <property type="entry name" value="GLYCOSYLTRANSFERASE 2-LIKE DOMAIN-CONTAINING PROTEIN"/>
    <property type="match status" value="1"/>
</dbReference>
<dbReference type="Proteomes" id="UP001500630">
    <property type="component" value="Unassembled WGS sequence"/>
</dbReference>
<accession>A0ABP6YE96</accession>
<name>A0ABP6YE96_9ACTN</name>
<evidence type="ECO:0000313" key="4">
    <source>
        <dbReference type="Proteomes" id="UP001500630"/>
    </source>
</evidence>
<dbReference type="InterPro" id="IPR029044">
    <property type="entry name" value="Nucleotide-diphossugar_trans"/>
</dbReference>
<evidence type="ECO:0000313" key="3">
    <source>
        <dbReference type="EMBL" id="GAA3581204.1"/>
    </source>
</evidence>
<dbReference type="CDD" id="cd00761">
    <property type="entry name" value="Glyco_tranf_GTA_type"/>
    <property type="match status" value="1"/>
</dbReference>